<reference evidence="1" key="1">
    <citation type="submission" date="2022-09" db="EMBL/GenBank/DDBJ databases">
        <title>Genome analysis and characterization of larvicidal activity of Brevibacillus strains.</title>
        <authorList>
            <person name="Patrusheva E.V."/>
            <person name="Izotova A.O."/>
            <person name="Toshchakov S.V."/>
            <person name="Sineoky S.P."/>
        </authorList>
    </citation>
    <scope>NUCLEOTIDE SEQUENCE</scope>
    <source>
        <strain evidence="1">VKPM_B-13247</strain>
    </source>
</reference>
<evidence type="ECO:0000313" key="2">
    <source>
        <dbReference type="Proteomes" id="UP001077662"/>
    </source>
</evidence>
<comment type="caution">
    <text evidence="1">The sequence shown here is derived from an EMBL/GenBank/DDBJ whole genome shotgun (WGS) entry which is preliminary data.</text>
</comment>
<dbReference type="InterPro" id="IPR028985">
    <property type="entry name" value="Bacillus_phage_prot-like"/>
</dbReference>
<name>A0AAP3DIT3_BRELA</name>
<dbReference type="Proteomes" id="UP001077662">
    <property type="component" value="Unassembled WGS sequence"/>
</dbReference>
<dbReference type="EMBL" id="JAPTNE010000024">
    <property type="protein sequence ID" value="MCZ0808777.1"/>
    <property type="molecule type" value="Genomic_DNA"/>
</dbReference>
<organism evidence="1 2">
    <name type="scientific">Brevibacillus laterosporus</name>
    <name type="common">Bacillus laterosporus</name>
    <dbReference type="NCBI Taxonomy" id="1465"/>
    <lineage>
        <taxon>Bacteria</taxon>
        <taxon>Bacillati</taxon>
        <taxon>Bacillota</taxon>
        <taxon>Bacilli</taxon>
        <taxon>Bacillales</taxon>
        <taxon>Paenibacillaceae</taxon>
        <taxon>Brevibacillus</taxon>
    </lineage>
</organism>
<accession>A0AAP3DIT3</accession>
<protein>
    <submittedName>
        <fullName evidence="1">Uncharacterized protein</fullName>
    </submittedName>
</protein>
<dbReference type="RefSeq" id="WP_258434225.1">
    <property type="nucleotide sequence ID" value="NZ_JANSGW010000024.1"/>
</dbReference>
<gene>
    <name evidence="1" type="ORF">O0554_17970</name>
</gene>
<proteinExistence type="predicted"/>
<sequence>MSREIDAKVAESLGWEVKDESVYINGEWTCGINELKFSSTGNGMLLLIEEIRNKLWWNLVLISHLRALSSNEGHEVHVFDCHGGDLASHQDKESAPRAVSLAYLKARGVDITSYVSSV</sequence>
<evidence type="ECO:0000313" key="1">
    <source>
        <dbReference type="EMBL" id="MCZ0808777.1"/>
    </source>
</evidence>
<dbReference type="AlphaFoldDB" id="A0AAP3DIT3"/>
<dbReference type="Gene3D" id="3.30.2120.10">
    <property type="entry name" value="Bacillus phage protein-like"/>
    <property type="match status" value="1"/>
</dbReference>